<feature type="transmembrane region" description="Helical" evidence="1">
    <location>
        <begin position="12"/>
        <end position="45"/>
    </location>
</feature>
<dbReference type="AlphaFoldDB" id="A0A6C0C8F5"/>
<organism evidence="2">
    <name type="scientific">viral metagenome</name>
    <dbReference type="NCBI Taxonomy" id="1070528"/>
    <lineage>
        <taxon>unclassified sequences</taxon>
        <taxon>metagenomes</taxon>
        <taxon>organismal metagenomes</taxon>
    </lineage>
</organism>
<protein>
    <submittedName>
        <fullName evidence="2">Uncharacterized protein</fullName>
    </submittedName>
</protein>
<keyword evidence="1" id="KW-0812">Transmembrane</keyword>
<dbReference type="EMBL" id="MN739354">
    <property type="protein sequence ID" value="QHT00372.1"/>
    <property type="molecule type" value="Genomic_DNA"/>
</dbReference>
<reference evidence="2" key="1">
    <citation type="journal article" date="2020" name="Nature">
        <title>Giant virus diversity and host interactions through global metagenomics.</title>
        <authorList>
            <person name="Schulz F."/>
            <person name="Roux S."/>
            <person name="Paez-Espino D."/>
            <person name="Jungbluth S."/>
            <person name="Walsh D.A."/>
            <person name="Denef V.J."/>
            <person name="McMahon K.D."/>
            <person name="Konstantinidis K.T."/>
            <person name="Eloe-Fadrosh E.A."/>
            <person name="Kyrpides N.C."/>
            <person name="Woyke T."/>
        </authorList>
    </citation>
    <scope>NUCLEOTIDE SEQUENCE</scope>
    <source>
        <strain evidence="2">GVMAG-M-3300020192-26</strain>
    </source>
</reference>
<feature type="transmembrane region" description="Helical" evidence="1">
    <location>
        <begin position="69"/>
        <end position="98"/>
    </location>
</feature>
<evidence type="ECO:0000256" key="1">
    <source>
        <dbReference type="SAM" id="Phobius"/>
    </source>
</evidence>
<keyword evidence="1" id="KW-0472">Membrane</keyword>
<evidence type="ECO:0000313" key="2">
    <source>
        <dbReference type="EMBL" id="QHT00372.1"/>
    </source>
</evidence>
<name>A0A6C0C8F5_9ZZZZ</name>
<accession>A0A6C0C8F5</accession>
<proteinExistence type="predicted"/>
<sequence>MLLTKSKTLNDVIYAIGLLNIIYALLKIYANIASYVTGCIVYVMYNGESFYLYPGMDCKFDLLTCDKTVNFMCIFFGTCSMALIIIGIIICVGAMILVSQIIIRIIMQIYKEYVEPDNNSCTKREKPYR</sequence>
<keyword evidence="1" id="KW-1133">Transmembrane helix</keyword>